<accession>A0A1J5PX22</accession>
<reference evidence="5" key="1">
    <citation type="submission" date="2016-10" db="EMBL/GenBank/DDBJ databases">
        <title>Sequence of Gallionella enrichment culture.</title>
        <authorList>
            <person name="Poehlein A."/>
            <person name="Muehling M."/>
            <person name="Daniel R."/>
        </authorList>
    </citation>
    <scope>NUCLEOTIDE SEQUENCE</scope>
</reference>
<dbReference type="EC" id="6.3.2.10" evidence="5"/>
<dbReference type="PANTHER" id="PTHR43024:SF1">
    <property type="entry name" value="UDP-N-ACETYLMURAMOYL-TRIPEPTIDE--D-ALANYL-D-ALANINE LIGASE"/>
    <property type="match status" value="1"/>
</dbReference>
<dbReference type="GO" id="GO:0005524">
    <property type="term" value="F:ATP binding"/>
    <property type="evidence" value="ECO:0007669"/>
    <property type="project" value="UniProtKB-KW"/>
</dbReference>
<organism evidence="5">
    <name type="scientific">mine drainage metagenome</name>
    <dbReference type="NCBI Taxonomy" id="410659"/>
    <lineage>
        <taxon>unclassified sequences</taxon>
        <taxon>metagenomes</taxon>
        <taxon>ecological metagenomes</taxon>
    </lineage>
</organism>
<dbReference type="Gene3D" id="3.90.190.20">
    <property type="entry name" value="Mur ligase, C-terminal domain"/>
    <property type="match status" value="1"/>
</dbReference>
<dbReference type="AlphaFoldDB" id="A0A1J5PX22"/>
<dbReference type="Gene3D" id="3.40.1190.10">
    <property type="entry name" value="Mur-like, catalytic domain"/>
    <property type="match status" value="1"/>
</dbReference>
<protein>
    <submittedName>
        <fullName evidence="5">UDP-N-acetylmuramoyl-tripeptide--D-alanyl-D-alanine ligase</fullName>
        <ecNumber evidence="5">6.3.2.10</ecNumber>
    </submittedName>
</protein>
<dbReference type="EMBL" id="MLJW01003300">
    <property type="protein sequence ID" value="OIQ72367.1"/>
    <property type="molecule type" value="Genomic_DNA"/>
</dbReference>
<evidence type="ECO:0000313" key="5">
    <source>
        <dbReference type="EMBL" id="OIQ72367.1"/>
    </source>
</evidence>
<dbReference type="InterPro" id="IPR004101">
    <property type="entry name" value="Mur_ligase_C"/>
</dbReference>
<keyword evidence="2" id="KW-0547">Nucleotide-binding</keyword>
<name>A0A1J5PX22_9ZZZZ</name>
<dbReference type="SUPFAM" id="SSF53623">
    <property type="entry name" value="MurD-like peptide ligases, catalytic domain"/>
    <property type="match status" value="1"/>
</dbReference>
<evidence type="ECO:0000256" key="2">
    <source>
        <dbReference type="ARBA" id="ARBA00022741"/>
    </source>
</evidence>
<gene>
    <name evidence="5" type="primary">murF_12</name>
    <name evidence="5" type="ORF">GALL_460070</name>
</gene>
<proteinExistence type="predicted"/>
<dbReference type="InterPro" id="IPR036615">
    <property type="entry name" value="Mur_ligase_C_dom_sf"/>
</dbReference>
<keyword evidence="3" id="KW-0067">ATP-binding</keyword>
<sequence>MNGQLRLQLHTPAGHAEVGLQLLGRHNARNALAATAAALAAGAPLDAVCRGLEAFAPVPGRLVPRRLRLPGDKPLLLIDDSYNANPDSVRAAIDVLAELPGRGLLLLGDMGEVGDNGPAFHAEVGIYAARRGIEALWACGEMTAQAVVAAQSGGLADARHAADLSALALDAATLSGFDNVLVKGSRFMRMERAVQAIAALAVDATGNGGQEAAHAA</sequence>
<comment type="caution">
    <text evidence="5">The sequence shown here is derived from an EMBL/GenBank/DDBJ whole genome shotgun (WGS) entry which is preliminary data.</text>
</comment>
<dbReference type="InterPro" id="IPR036565">
    <property type="entry name" value="Mur-like_cat_sf"/>
</dbReference>
<evidence type="ECO:0000259" key="4">
    <source>
        <dbReference type="Pfam" id="PF02875"/>
    </source>
</evidence>
<dbReference type="SUPFAM" id="SSF53244">
    <property type="entry name" value="MurD-like peptide ligases, peptide-binding domain"/>
    <property type="match status" value="1"/>
</dbReference>
<dbReference type="PANTHER" id="PTHR43024">
    <property type="entry name" value="UDP-N-ACETYLMURAMOYL-TRIPEPTIDE--D-ALANYL-D-ALANINE LIGASE"/>
    <property type="match status" value="1"/>
</dbReference>
<dbReference type="InterPro" id="IPR051046">
    <property type="entry name" value="MurCDEF_CellWall_CoF430Synth"/>
</dbReference>
<dbReference type="GO" id="GO:0047480">
    <property type="term" value="F:UDP-N-acetylmuramoyl-tripeptide-D-alanyl-D-alanine ligase activity"/>
    <property type="evidence" value="ECO:0007669"/>
    <property type="project" value="UniProtKB-EC"/>
</dbReference>
<evidence type="ECO:0000256" key="3">
    <source>
        <dbReference type="ARBA" id="ARBA00022840"/>
    </source>
</evidence>
<evidence type="ECO:0000256" key="1">
    <source>
        <dbReference type="ARBA" id="ARBA00022598"/>
    </source>
</evidence>
<feature type="domain" description="Mur ligase C-terminal" evidence="4">
    <location>
        <begin position="66"/>
        <end position="186"/>
    </location>
</feature>
<dbReference type="Pfam" id="PF02875">
    <property type="entry name" value="Mur_ligase_C"/>
    <property type="match status" value="1"/>
</dbReference>
<keyword evidence="1 5" id="KW-0436">Ligase</keyword>